<comment type="similarity">
    <text evidence="2">Belongs to the TAPT1 family.</text>
</comment>
<evidence type="ECO:0000256" key="3">
    <source>
        <dbReference type="ARBA" id="ARBA00022692"/>
    </source>
</evidence>
<evidence type="ECO:0000256" key="4">
    <source>
        <dbReference type="ARBA" id="ARBA00022989"/>
    </source>
</evidence>
<keyword evidence="5 7" id="KW-0472">Membrane</keyword>
<dbReference type="GO" id="GO:0005789">
    <property type="term" value="C:endoplasmic reticulum membrane"/>
    <property type="evidence" value="ECO:0007669"/>
    <property type="project" value="TreeGrafter"/>
</dbReference>
<comment type="subcellular location">
    <subcellularLocation>
        <location evidence="1">Membrane</location>
        <topology evidence="1">Multi-pass membrane protein</topology>
    </subcellularLocation>
</comment>
<dbReference type="PANTHER" id="PTHR13317:SF4">
    <property type="entry name" value="TRANSMEMBRANE ANTERIOR POSTERIOR TRANSFORMATION PROTEIN 1 HOMOLOG"/>
    <property type="match status" value="1"/>
</dbReference>
<feature type="region of interest" description="Disordered" evidence="6">
    <location>
        <begin position="14"/>
        <end position="71"/>
    </location>
</feature>
<feature type="transmembrane region" description="Helical" evidence="7">
    <location>
        <begin position="505"/>
        <end position="523"/>
    </location>
</feature>
<keyword evidence="3 7" id="KW-0812">Transmembrane</keyword>
<accession>A0A6J1IEK8</accession>
<keyword evidence="4 7" id="KW-1133">Transmembrane helix</keyword>
<evidence type="ECO:0000313" key="8">
    <source>
        <dbReference type="Proteomes" id="UP000504608"/>
    </source>
</evidence>
<dbReference type="Proteomes" id="UP000504608">
    <property type="component" value="Unplaced"/>
</dbReference>
<feature type="transmembrane region" description="Helical" evidence="7">
    <location>
        <begin position="440"/>
        <end position="459"/>
    </location>
</feature>
<evidence type="ECO:0000256" key="5">
    <source>
        <dbReference type="ARBA" id="ARBA00023136"/>
    </source>
</evidence>
<evidence type="ECO:0000256" key="6">
    <source>
        <dbReference type="SAM" id="MobiDB-lite"/>
    </source>
</evidence>
<feature type="transmembrane region" description="Helical" evidence="7">
    <location>
        <begin position="597"/>
        <end position="618"/>
    </location>
</feature>
<keyword evidence="8" id="KW-1185">Reference proteome</keyword>
<dbReference type="GeneID" id="111475120"/>
<evidence type="ECO:0000256" key="1">
    <source>
        <dbReference type="ARBA" id="ARBA00004141"/>
    </source>
</evidence>
<name>A0A6J1IEK8_CUCMA</name>
<dbReference type="RefSeq" id="XP_022975576.1">
    <property type="nucleotide sequence ID" value="XM_023119808.1"/>
</dbReference>
<feature type="transmembrane region" description="Helical" evidence="7">
    <location>
        <begin position="480"/>
        <end position="499"/>
    </location>
</feature>
<dbReference type="AlphaFoldDB" id="A0A6J1IEK8"/>
<dbReference type="KEGG" id="cmax:111475120"/>
<reference evidence="9" key="1">
    <citation type="submission" date="2025-08" db="UniProtKB">
        <authorList>
            <consortium name="RefSeq"/>
        </authorList>
    </citation>
    <scope>IDENTIFICATION</scope>
    <source>
        <tissue evidence="9">Young leaves</tissue>
    </source>
</reference>
<sequence>MDLRSGGRKLSFDVLRGSGSYEEDRSLICGSNSDPISNGVEESVTPNSIEKPNRKKKRHRGSKKNKVSTAPTDCYIPEDPIAEKCMISNYVVDKPEDFGRLSVNRDDICTNRLELQLSYRGCSTETVVYEELPVPEERRGSISILAQGTEADCQNVRNDRYNFSELRQRTVNGDDVSSRFGDDKNVETCVEANSGLKQKIEPNRNALPRLETSGSLDWKRLMAEDPNYMFSADKSPFKCYMEEMFSGNSLRITTTFGNEKERERVYDSIFRLPWRCELLIDVGFFVCLDSFLSLLTVMPTRILITLWRLFITSHFHDRKFERPSSAELSDLGCFLIMACGVSLLELTDISLIYHMIRGQGTIKLYVVYNVLEIFDKLFQSFGGDVLQTLFNSAEGLANCPSENVGFWIGRFISDQILAVAASIIHSFILLAQAITLSTCIVAHNNALLALLVSNNFAEIKSNVFKRYSKDNIHSLVYFDSIERFHILAFLLFVLAQNILEAEGPWFWNFLYNALMVFICEMLIDIIKHSFLAKFNGIKPIAYAEFLEDLCKQALNMQSEDAKKNLTFIPVAPACVVIRVLTPVYAALFPYNPLPWRFLSVPLLFGVTYVMLISLKLLVDVSLQKYATWYIDRCRKRKHHLHAD</sequence>
<feature type="transmembrane region" description="Helical" evidence="7">
    <location>
        <begin position="565"/>
        <end position="585"/>
    </location>
</feature>
<feature type="compositionally biased region" description="Basic residues" evidence="6">
    <location>
        <begin position="53"/>
        <end position="66"/>
    </location>
</feature>
<evidence type="ECO:0000256" key="2">
    <source>
        <dbReference type="ARBA" id="ARBA00008803"/>
    </source>
</evidence>
<dbReference type="InterPro" id="IPR008010">
    <property type="entry name" value="Tatp1"/>
</dbReference>
<dbReference type="PANTHER" id="PTHR13317">
    <property type="entry name" value="TRANSMEMBRANE ANTERIOR POSTERIOR TRANSFORMATION PROTEIN 1 HOMOLOG"/>
    <property type="match status" value="1"/>
</dbReference>
<organism evidence="8 9">
    <name type="scientific">Cucurbita maxima</name>
    <name type="common">Pumpkin</name>
    <name type="synonym">Winter squash</name>
    <dbReference type="NCBI Taxonomy" id="3661"/>
    <lineage>
        <taxon>Eukaryota</taxon>
        <taxon>Viridiplantae</taxon>
        <taxon>Streptophyta</taxon>
        <taxon>Embryophyta</taxon>
        <taxon>Tracheophyta</taxon>
        <taxon>Spermatophyta</taxon>
        <taxon>Magnoliopsida</taxon>
        <taxon>eudicotyledons</taxon>
        <taxon>Gunneridae</taxon>
        <taxon>Pentapetalae</taxon>
        <taxon>rosids</taxon>
        <taxon>fabids</taxon>
        <taxon>Cucurbitales</taxon>
        <taxon>Cucurbitaceae</taxon>
        <taxon>Cucurbiteae</taxon>
        <taxon>Cucurbita</taxon>
    </lineage>
</organism>
<evidence type="ECO:0000256" key="7">
    <source>
        <dbReference type="SAM" id="Phobius"/>
    </source>
</evidence>
<dbReference type="OrthoDB" id="29023at2759"/>
<evidence type="ECO:0000313" key="9">
    <source>
        <dbReference type="RefSeq" id="XP_022975576.1"/>
    </source>
</evidence>
<protein>
    <submittedName>
        <fullName evidence="9">Protein POLLEN DEFECTIVE IN GUIDANCE 1-like isoform X1</fullName>
    </submittedName>
</protein>
<dbReference type="Pfam" id="PF05346">
    <property type="entry name" value="DUF747"/>
    <property type="match status" value="1"/>
</dbReference>
<gene>
    <name evidence="9" type="primary">LOC111475120</name>
</gene>
<proteinExistence type="inferred from homology"/>